<evidence type="ECO:0000256" key="2">
    <source>
        <dbReference type="SAM" id="Phobius"/>
    </source>
</evidence>
<evidence type="ECO:0008006" key="5">
    <source>
        <dbReference type="Google" id="ProtNLM"/>
    </source>
</evidence>
<dbReference type="EMBL" id="MQUR01000055">
    <property type="protein sequence ID" value="OLZ62762.1"/>
    <property type="molecule type" value="Genomic_DNA"/>
</dbReference>
<feature type="transmembrane region" description="Helical" evidence="2">
    <location>
        <begin position="12"/>
        <end position="35"/>
    </location>
</feature>
<protein>
    <recommendedName>
        <fullName evidence="5">SHOCT domain-containing protein</fullName>
    </recommendedName>
</protein>
<dbReference type="Proteomes" id="UP000187151">
    <property type="component" value="Unassembled WGS sequence"/>
</dbReference>
<comment type="caution">
    <text evidence="3">The sequence shown here is derived from an EMBL/GenBank/DDBJ whole genome shotgun (WGS) entry which is preliminary data.</text>
</comment>
<evidence type="ECO:0000313" key="3">
    <source>
        <dbReference type="EMBL" id="OLZ62762.1"/>
    </source>
</evidence>
<organism evidence="3 4">
    <name type="scientific">Streptomyces amritsarensis</name>
    <dbReference type="NCBI Taxonomy" id="681158"/>
    <lineage>
        <taxon>Bacteria</taxon>
        <taxon>Bacillati</taxon>
        <taxon>Actinomycetota</taxon>
        <taxon>Actinomycetes</taxon>
        <taxon>Kitasatosporales</taxon>
        <taxon>Streptomycetaceae</taxon>
        <taxon>Streptomyces</taxon>
    </lineage>
</organism>
<evidence type="ECO:0000256" key="1">
    <source>
        <dbReference type="SAM" id="MobiDB-lite"/>
    </source>
</evidence>
<feature type="region of interest" description="Disordered" evidence="1">
    <location>
        <begin position="77"/>
        <end position="96"/>
    </location>
</feature>
<keyword evidence="4" id="KW-1185">Reference proteome</keyword>
<keyword evidence="2" id="KW-0472">Membrane</keyword>
<proteinExistence type="predicted"/>
<keyword evidence="2" id="KW-1133">Transmembrane helix</keyword>
<accession>A0ABX3FYI8</accession>
<reference evidence="3 4" key="1">
    <citation type="submission" date="2016-01" db="EMBL/GenBank/DDBJ databases">
        <title>Streptomyces amritsarensis strain MTCC 11845 genome sequencing and assembly.</title>
        <authorList>
            <person name="Sharma D."/>
            <person name="Nair G.R."/>
            <person name="Kaur G."/>
            <person name="Manhas R.K."/>
            <person name="Mayilraj S."/>
        </authorList>
    </citation>
    <scope>NUCLEOTIDE SEQUENCE [LARGE SCALE GENOMIC DNA]</scope>
    <source>
        <strain evidence="3 4">MTCC 11845</strain>
    </source>
</reference>
<name>A0ABX3FYI8_9ACTN</name>
<gene>
    <name evidence="3" type="ORF">AVW11_22140</name>
</gene>
<sequence>MFWHVHDVSGWGWFAMSAGMVLFWGLIITGAVVLFRALDRPHEDMHTPAAPTPEHILAQRLARGEVDEDEYKRRLAALHTPAERPSARPTGEPGRG</sequence>
<evidence type="ECO:0000313" key="4">
    <source>
        <dbReference type="Proteomes" id="UP000187151"/>
    </source>
</evidence>
<keyword evidence="2" id="KW-0812">Transmembrane</keyword>